<accession>A0ABT8WM27</accession>
<dbReference type="EMBL" id="JAUOEL010000002">
    <property type="protein sequence ID" value="MDO5974193.1"/>
    <property type="molecule type" value="Genomic_DNA"/>
</dbReference>
<sequence>MFLNYKELGVILFSAFFMMSCSDDDNSDPTNNVNFEEALLNGFPLSEIDITLKADSFSIEQPTMLNGIPQEKGKITIELENTDISKFSLKQIDFDASKFNISPAVGEQSIIPGETITYVITSTKDTNVSLQYDVLVIVKDIHPALQKLNIKKLHFLKIDNPSLDQDITSIEVREHTGQPYSGTIMVIVPDGTDFSSLIPTLDHEGSSVKYTTEHYGNYADFKVFDEKSKIDFKFPNIIAFQIYNIDETRYLEYRVLVDVKKLVTFDEEFATINNGSIVAYDKTYNNVLGFTYHGNYPINNKLSSSEIEVTETPENPSVNYYFTRNISLMEDNPSDNNTQIQTNERGRLYISLNFPFNFSGNDNLFITSATYGVKVTFSPMLNSYSTPNIEESYNNITILKYLNFLIYDPIEIEVKANVNNLVR</sequence>
<evidence type="ECO:0000313" key="1">
    <source>
        <dbReference type="EMBL" id="MDO5974193.1"/>
    </source>
</evidence>
<keyword evidence="2" id="KW-1185">Reference proteome</keyword>
<name>A0ABT8WM27_9FLAO</name>
<proteinExistence type="predicted"/>
<dbReference type="RefSeq" id="WP_303301330.1">
    <property type="nucleotide sequence ID" value="NZ_BAABDA010000051.1"/>
</dbReference>
<organism evidence="1 2">
    <name type="scientific">Flavivirga jejuensis</name>
    <dbReference type="NCBI Taxonomy" id="870487"/>
    <lineage>
        <taxon>Bacteria</taxon>
        <taxon>Pseudomonadati</taxon>
        <taxon>Bacteroidota</taxon>
        <taxon>Flavobacteriia</taxon>
        <taxon>Flavobacteriales</taxon>
        <taxon>Flavobacteriaceae</taxon>
        <taxon>Flavivirga</taxon>
    </lineage>
</organism>
<gene>
    <name evidence="1" type="ORF">Q4Q40_08350</name>
</gene>
<protein>
    <submittedName>
        <fullName evidence="1">Uncharacterized protein</fullName>
    </submittedName>
</protein>
<dbReference type="Proteomes" id="UP001176806">
    <property type="component" value="Unassembled WGS sequence"/>
</dbReference>
<dbReference type="PROSITE" id="PS51257">
    <property type="entry name" value="PROKAR_LIPOPROTEIN"/>
    <property type="match status" value="1"/>
</dbReference>
<evidence type="ECO:0000313" key="2">
    <source>
        <dbReference type="Proteomes" id="UP001176806"/>
    </source>
</evidence>
<comment type="caution">
    <text evidence="1">The sequence shown here is derived from an EMBL/GenBank/DDBJ whole genome shotgun (WGS) entry which is preliminary data.</text>
</comment>
<reference evidence="1" key="1">
    <citation type="submission" date="2023-07" db="EMBL/GenBank/DDBJ databases">
        <title>Two novel species in the genus Flavivirga.</title>
        <authorList>
            <person name="Kwon K."/>
        </authorList>
    </citation>
    <scope>NUCLEOTIDE SEQUENCE</scope>
    <source>
        <strain evidence="1">KACC 14158</strain>
    </source>
</reference>